<feature type="transmembrane region" description="Helical" evidence="1">
    <location>
        <begin position="12"/>
        <end position="31"/>
    </location>
</feature>
<feature type="transmembrane region" description="Helical" evidence="1">
    <location>
        <begin position="37"/>
        <end position="55"/>
    </location>
</feature>
<reference evidence="2 3" key="2">
    <citation type="submission" date="2018-11" db="EMBL/GenBank/DDBJ databases">
        <authorList>
            <consortium name="Pathogen Informatics"/>
        </authorList>
    </citation>
    <scope>NUCLEOTIDE SEQUENCE [LARGE SCALE GENOMIC DNA]</scope>
</reference>
<gene>
    <name evidence="2" type="ORF">BTMF_LOCUS4159</name>
</gene>
<keyword evidence="1" id="KW-0812">Transmembrane</keyword>
<evidence type="ECO:0000313" key="3">
    <source>
        <dbReference type="Proteomes" id="UP000280834"/>
    </source>
</evidence>
<evidence type="ECO:0000313" key="4">
    <source>
        <dbReference type="WBParaSite" id="BTMF_0000487301-mRNA-1"/>
    </source>
</evidence>
<dbReference type="EMBL" id="UZAG01004020">
    <property type="protein sequence ID" value="VDO16240.1"/>
    <property type="molecule type" value="Genomic_DNA"/>
</dbReference>
<keyword evidence="1" id="KW-1133">Transmembrane helix</keyword>
<keyword evidence="3" id="KW-1185">Reference proteome</keyword>
<proteinExistence type="predicted"/>
<evidence type="ECO:0000313" key="2">
    <source>
        <dbReference type="EMBL" id="VDO16240.1"/>
    </source>
</evidence>
<accession>A0A0R3QET0</accession>
<dbReference type="AlphaFoldDB" id="A0A0R3QET0"/>
<dbReference type="WBParaSite" id="BTMF_0000487301-mRNA-1">
    <property type="protein sequence ID" value="BTMF_0000487301-mRNA-1"/>
    <property type="gene ID" value="BTMF_0000487301"/>
</dbReference>
<organism evidence="4">
    <name type="scientific">Brugia timori</name>
    <dbReference type="NCBI Taxonomy" id="42155"/>
    <lineage>
        <taxon>Eukaryota</taxon>
        <taxon>Metazoa</taxon>
        <taxon>Ecdysozoa</taxon>
        <taxon>Nematoda</taxon>
        <taxon>Chromadorea</taxon>
        <taxon>Rhabditida</taxon>
        <taxon>Spirurina</taxon>
        <taxon>Spiruromorpha</taxon>
        <taxon>Filarioidea</taxon>
        <taxon>Onchocercidae</taxon>
        <taxon>Brugia</taxon>
    </lineage>
</organism>
<protein>
    <submittedName>
        <fullName evidence="4">Ovule protein</fullName>
    </submittedName>
</protein>
<evidence type="ECO:0000256" key="1">
    <source>
        <dbReference type="SAM" id="Phobius"/>
    </source>
</evidence>
<keyword evidence="1" id="KW-0472">Membrane</keyword>
<dbReference type="Proteomes" id="UP000280834">
    <property type="component" value="Unassembled WGS sequence"/>
</dbReference>
<reference evidence="4" key="1">
    <citation type="submission" date="2017-02" db="UniProtKB">
        <authorList>
            <consortium name="WormBaseParasite"/>
        </authorList>
    </citation>
    <scope>IDENTIFICATION</scope>
</reference>
<sequence length="84" mass="9183">MPPKITDKEFSIAVFFVTFFHSLSFSSTLHFSIFPLAISSSVFLLVPLLSFFLASSFNPSSFTFSIALLSPLVSSSSTLPVLQI</sequence>
<name>A0A0R3QET0_9BILA</name>